<dbReference type="Proteomes" id="UP000010121">
    <property type="component" value="Unassembled WGS sequence"/>
</dbReference>
<comment type="caution">
    <text evidence="1">The sequence shown here is derived from an EMBL/GenBank/DDBJ whole genome shotgun (WGS) entry which is preliminary data.</text>
</comment>
<organism evidence="1 2">
    <name type="scientific">Rhodobacter ferrooxidans</name>
    <dbReference type="NCBI Taxonomy" id="371731"/>
    <lineage>
        <taxon>Bacteria</taxon>
        <taxon>Pseudomonadati</taxon>
        <taxon>Pseudomonadota</taxon>
        <taxon>Alphaproteobacteria</taxon>
        <taxon>Rhodobacterales</taxon>
        <taxon>Rhodobacter group</taxon>
        <taxon>Rhodobacter</taxon>
    </lineage>
</organism>
<dbReference type="EMBL" id="ACYY01000031">
    <property type="protein sequence ID" value="EEW23854.1"/>
    <property type="molecule type" value="Genomic_DNA"/>
</dbReference>
<keyword evidence="2" id="KW-1185">Reference proteome</keyword>
<protein>
    <recommendedName>
        <fullName evidence="3">DUF2946 domain-containing protein</fullName>
    </recommendedName>
</protein>
<evidence type="ECO:0008006" key="3">
    <source>
        <dbReference type="Google" id="ProtNLM"/>
    </source>
</evidence>
<accession>C8S558</accession>
<dbReference type="STRING" id="371731.Rsw2DRAFT_3186"/>
<dbReference type="AlphaFoldDB" id="C8S558"/>
<evidence type="ECO:0000313" key="1">
    <source>
        <dbReference type="EMBL" id="EEW23854.1"/>
    </source>
</evidence>
<evidence type="ECO:0000313" key="2">
    <source>
        <dbReference type="Proteomes" id="UP000010121"/>
    </source>
</evidence>
<gene>
    <name evidence="1" type="ORF">Rsw2DRAFT_3186</name>
</gene>
<reference evidence="1 2" key="1">
    <citation type="submission" date="2009-08" db="EMBL/GenBank/DDBJ databases">
        <title>The draft genome of Rhodobacter sp. SW2.</title>
        <authorList>
            <consortium name="US DOE Joint Genome Institute (JGI-PGF)"/>
            <person name="Lucas S."/>
            <person name="Copeland A."/>
            <person name="Lapidus A."/>
            <person name="Glavina del Rio T."/>
            <person name="Tice H."/>
            <person name="Bruce D."/>
            <person name="Goodwin L."/>
            <person name="Pitluck S."/>
            <person name="Larimer F."/>
            <person name="Land M.L."/>
            <person name="Hauser L."/>
            <person name="Emerson D."/>
        </authorList>
    </citation>
    <scope>NUCLEOTIDE SEQUENCE [LARGE SCALE GENOMIC DNA]</scope>
    <source>
        <strain evidence="1 2">SW2</strain>
    </source>
</reference>
<name>C8S558_9RHOB</name>
<proteinExistence type="predicted"/>
<sequence>MDMIRVSRSHLAGLALTLVLLIATAATGFAHRALPSPDDIARASHALFWGEPLADLCDPTDSDGTAVAFGDCPACHLVGAAVLPGLGGADLGLGLTFTLVVALTTVATPVWRARDAAHPVRAPPRA</sequence>